<dbReference type="InterPro" id="IPR014965">
    <property type="entry name" value="Amino_acid_metab_prot_put"/>
</dbReference>
<evidence type="ECO:0008006" key="3">
    <source>
        <dbReference type="Google" id="ProtNLM"/>
    </source>
</evidence>
<dbReference type="PATRIC" id="fig|1423813.3.peg.2458"/>
<keyword evidence="2" id="KW-1185">Reference proteome</keyword>
<dbReference type="RefSeq" id="WP_057777431.1">
    <property type="nucleotide sequence ID" value="NZ_AYYY01000006.1"/>
</dbReference>
<gene>
    <name evidence="1" type="ORF">FC26_GL002411</name>
</gene>
<dbReference type="OrthoDB" id="2166222at2"/>
<sequence length="113" mass="12753">MAFADKVQVPGDSDTYQISSQIKKYTLRDLGFDLKPNGTFIYEGSLDPTSPFEAVAKLKITFKKDLGSFKMDTVNKSGSATVNIFKHARADEFTTQYHFILDEMVKRGVFEKV</sequence>
<evidence type="ECO:0000313" key="1">
    <source>
        <dbReference type="EMBL" id="KRM62347.1"/>
    </source>
</evidence>
<proteinExistence type="predicted"/>
<organism evidence="1 2">
    <name type="scientific">Paucilactobacillus vaccinostercus DSM 20634</name>
    <dbReference type="NCBI Taxonomy" id="1423813"/>
    <lineage>
        <taxon>Bacteria</taxon>
        <taxon>Bacillati</taxon>
        <taxon>Bacillota</taxon>
        <taxon>Bacilli</taxon>
        <taxon>Lactobacillales</taxon>
        <taxon>Lactobacillaceae</taxon>
        <taxon>Paucilactobacillus</taxon>
    </lineage>
</organism>
<reference evidence="1 2" key="1">
    <citation type="journal article" date="2015" name="Genome Announc.">
        <title>Expanding the biotechnology potential of lactobacilli through comparative genomics of 213 strains and associated genera.</title>
        <authorList>
            <person name="Sun Z."/>
            <person name="Harris H.M."/>
            <person name="McCann A."/>
            <person name="Guo C."/>
            <person name="Argimon S."/>
            <person name="Zhang W."/>
            <person name="Yang X."/>
            <person name="Jeffery I.B."/>
            <person name="Cooney J.C."/>
            <person name="Kagawa T.F."/>
            <person name="Liu W."/>
            <person name="Song Y."/>
            <person name="Salvetti E."/>
            <person name="Wrobel A."/>
            <person name="Rasinkangas P."/>
            <person name="Parkhill J."/>
            <person name="Rea M.C."/>
            <person name="O'Sullivan O."/>
            <person name="Ritari J."/>
            <person name="Douillard F.P."/>
            <person name="Paul Ross R."/>
            <person name="Yang R."/>
            <person name="Briner A.E."/>
            <person name="Felis G.E."/>
            <person name="de Vos W.M."/>
            <person name="Barrangou R."/>
            <person name="Klaenhammer T.R."/>
            <person name="Caufield P.W."/>
            <person name="Cui Y."/>
            <person name="Zhang H."/>
            <person name="O'Toole P.W."/>
        </authorList>
    </citation>
    <scope>NUCLEOTIDE SEQUENCE [LARGE SCALE GENOMIC DNA]</scope>
    <source>
        <strain evidence="1 2">DSM 20634</strain>
    </source>
</reference>
<protein>
    <recommendedName>
        <fullName evidence="3">Cysteine desulfurase</fullName>
    </recommendedName>
</protein>
<dbReference type="AlphaFoldDB" id="A0A0R2ADL3"/>
<dbReference type="STRING" id="1423813.FC26_GL002411"/>
<dbReference type="Gene3D" id="3.30.1820.10">
    <property type="entry name" value="Lp2179-like"/>
    <property type="match status" value="1"/>
</dbReference>
<dbReference type="Pfam" id="PF08866">
    <property type="entry name" value="DUF1831"/>
    <property type="match status" value="1"/>
</dbReference>
<dbReference type="Proteomes" id="UP000051733">
    <property type="component" value="Unassembled WGS sequence"/>
</dbReference>
<name>A0A0R2ADL3_9LACO</name>
<dbReference type="EMBL" id="AYYY01000006">
    <property type="protein sequence ID" value="KRM62347.1"/>
    <property type="molecule type" value="Genomic_DNA"/>
</dbReference>
<dbReference type="SUPFAM" id="SSF160800">
    <property type="entry name" value="Lp2179-like"/>
    <property type="match status" value="1"/>
</dbReference>
<dbReference type="InterPro" id="IPR035942">
    <property type="entry name" value="Lp2179-like_sf"/>
</dbReference>
<evidence type="ECO:0000313" key="2">
    <source>
        <dbReference type="Proteomes" id="UP000051733"/>
    </source>
</evidence>
<accession>A0A0R2ADL3</accession>
<comment type="caution">
    <text evidence="1">The sequence shown here is derived from an EMBL/GenBank/DDBJ whole genome shotgun (WGS) entry which is preliminary data.</text>
</comment>